<reference evidence="3" key="2">
    <citation type="submission" date="2015-01" db="EMBL/GenBank/DDBJ databases">
        <title>Evolutionary Origins and Diversification of the Mycorrhizal Mutualists.</title>
        <authorList>
            <consortium name="DOE Joint Genome Institute"/>
            <consortium name="Mycorrhizal Genomics Consortium"/>
            <person name="Kohler A."/>
            <person name="Kuo A."/>
            <person name="Nagy L.G."/>
            <person name="Floudas D."/>
            <person name="Copeland A."/>
            <person name="Barry K.W."/>
            <person name="Cichocki N."/>
            <person name="Veneault-Fourrey C."/>
            <person name="LaButti K."/>
            <person name="Lindquist E.A."/>
            <person name="Lipzen A."/>
            <person name="Lundell T."/>
            <person name="Morin E."/>
            <person name="Murat C."/>
            <person name="Riley R."/>
            <person name="Ohm R."/>
            <person name="Sun H."/>
            <person name="Tunlid A."/>
            <person name="Henrissat B."/>
            <person name="Grigoriev I.V."/>
            <person name="Hibbett D.S."/>
            <person name="Martin F."/>
        </authorList>
    </citation>
    <scope>NUCLEOTIDE SEQUENCE [LARGE SCALE GENOMIC DNA]</scope>
    <source>
        <strain evidence="3">MUT 4182</strain>
    </source>
</reference>
<evidence type="ECO:0000256" key="1">
    <source>
        <dbReference type="SAM" id="MobiDB-lite"/>
    </source>
</evidence>
<feature type="compositionally biased region" description="Basic residues" evidence="1">
    <location>
        <begin position="1"/>
        <end position="10"/>
    </location>
</feature>
<name>A0A0C3QRF3_9AGAM</name>
<proteinExistence type="predicted"/>
<reference evidence="2 3" key="1">
    <citation type="submission" date="2014-04" db="EMBL/GenBank/DDBJ databases">
        <authorList>
            <consortium name="DOE Joint Genome Institute"/>
            <person name="Kuo A."/>
            <person name="Girlanda M."/>
            <person name="Perotto S."/>
            <person name="Kohler A."/>
            <person name="Nagy L.G."/>
            <person name="Floudas D."/>
            <person name="Copeland A."/>
            <person name="Barry K.W."/>
            <person name="Cichocki N."/>
            <person name="Veneault-Fourrey C."/>
            <person name="LaButti K."/>
            <person name="Lindquist E.A."/>
            <person name="Lipzen A."/>
            <person name="Lundell T."/>
            <person name="Morin E."/>
            <person name="Murat C."/>
            <person name="Sun H."/>
            <person name="Tunlid A."/>
            <person name="Henrissat B."/>
            <person name="Grigoriev I.V."/>
            <person name="Hibbett D.S."/>
            <person name="Martin F."/>
            <person name="Nordberg H.P."/>
            <person name="Cantor M.N."/>
            <person name="Hua S.X."/>
        </authorList>
    </citation>
    <scope>NUCLEOTIDE SEQUENCE [LARGE SCALE GENOMIC DNA]</scope>
    <source>
        <strain evidence="2 3">MUT 4182</strain>
    </source>
</reference>
<protein>
    <submittedName>
        <fullName evidence="2">Uncharacterized protein</fullName>
    </submittedName>
</protein>
<dbReference type="Proteomes" id="UP000054248">
    <property type="component" value="Unassembled WGS sequence"/>
</dbReference>
<evidence type="ECO:0000313" key="3">
    <source>
        <dbReference type="Proteomes" id="UP000054248"/>
    </source>
</evidence>
<dbReference type="AlphaFoldDB" id="A0A0C3QRF3"/>
<feature type="region of interest" description="Disordered" evidence="1">
    <location>
        <begin position="1"/>
        <end position="22"/>
    </location>
</feature>
<gene>
    <name evidence="2" type="ORF">M407DRAFT_20598</name>
</gene>
<organism evidence="2 3">
    <name type="scientific">Tulasnella calospora MUT 4182</name>
    <dbReference type="NCBI Taxonomy" id="1051891"/>
    <lineage>
        <taxon>Eukaryota</taxon>
        <taxon>Fungi</taxon>
        <taxon>Dikarya</taxon>
        <taxon>Basidiomycota</taxon>
        <taxon>Agaricomycotina</taxon>
        <taxon>Agaricomycetes</taxon>
        <taxon>Cantharellales</taxon>
        <taxon>Tulasnellaceae</taxon>
        <taxon>Tulasnella</taxon>
    </lineage>
</organism>
<evidence type="ECO:0000313" key="2">
    <source>
        <dbReference type="EMBL" id="KIO30329.1"/>
    </source>
</evidence>
<keyword evidence="3" id="KW-1185">Reference proteome</keyword>
<feature type="region of interest" description="Disordered" evidence="1">
    <location>
        <begin position="472"/>
        <end position="495"/>
    </location>
</feature>
<accession>A0A0C3QRF3</accession>
<dbReference type="OrthoDB" id="3135730at2759"/>
<dbReference type="EMBL" id="KN822973">
    <property type="protein sequence ID" value="KIO30329.1"/>
    <property type="molecule type" value="Genomic_DNA"/>
</dbReference>
<sequence length="495" mass="57256">MYRRSARNHKPPQEDVSRVSRSKAAKIDFDEHPELLLQILSAMEVNSRWREGICSYSLYAGYEFLESRRFQREREHHRERCLMEMARQFFSRHPTFRDAFKRKPASFARAIGEKLESFEKPRRHQSEPRPSRDVDELDLVSVRQYRNLKPETWKGHRTQHERDTGASAPSYTPFLPLELQDIIATEAILTETSLAKPEIDYAVATRLRLVNSDWRAVVDTHFFRDVTVSNQHQHEPLFGPFGALVSHPGAGKYVETLRVHFLPDMYFVGNDQSLRVKEFHHDMSHMRFELEDRARASSRCRIEFIANLCIPLYQLIISSKAPTLRLTWARVDKKEERAHKDFWRDLIGAHLASLRLMSSCRHLIVDGGAYLQVLPPVVSDWTQQPNWQTIVSVLREQNDSNDGVMPTMLDESNVENLTFCDPDVPTLAILAAMSQGKQVKVINLRGWDGDEETMPQDWKDFLAAEKTERFQAAAGTGERDGRSGLRWIRSSGAEL</sequence>
<dbReference type="HOGENOM" id="CLU_551186_0_0_1"/>